<gene>
    <name evidence="1" type="ORF">O6H91_10G021200</name>
</gene>
<dbReference type="EMBL" id="CM055101">
    <property type="protein sequence ID" value="KAJ7540556.1"/>
    <property type="molecule type" value="Genomic_DNA"/>
</dbReference>
<name>A0ACC2CEX3_DIPCM</name>
<comment type="caution">
    <text evidence="1">The sequence shown here is derived from an EMBL/GenBank/DDBJ whole genome shotgun (WGS) entry which is preliminary data.</text>
</comment>
<accession>A0ACC2CEX3</accession>
<proteinExistence type="predicted"/>
<dbReference type="Proteomes" id="UP001162992">
    <property type="component" value="Chromosome 10"/>
</dbReference>
<protein>
    <submittedName>
        <fullName evidence="1">Uncharacterized protein</fullName>
    </submittedName>
</protein>
<evidence type="ECO:0000313" key="1">
    <source>
        <dbReference type="EMBL" id="KAJ7540556.1"/>
    </source>
</evidence>
<keyword evidence="2" id="KW-1185">Reference proteome</keyword>
<evidence type="ECO:0000313" key="2">
    <source>
        <dbReference type="Proteomes" id="UP001162992"/>
    </source>
</evidence>
<sequence length="411" mass="46126">MELLPGLPNELACQILARVPRSYHSSLVLVCTSWNRLFKSRDFYRLRKQLAVTEEWLYILMKDADDQLVWYAVDPETGRWMRLPPMLNPIEEKLAQAQVAPQQGSNSRCLQAYGRWIIRKIFGNRTRLKGCSAAALDGCLFVVGGCLRAELNSVWRYDACTKEWTSVCTMATPRAFCQTACLHNKLYAVGGLQLGGDDAVYPLQSIEVYDPTTNQWSPVGTFYCARTDVLPATMRAKMPKPMATTVVSYNDQLCLFHSLHSRYVNVRGQLYRPLSHTWSKIPRGMVLGWPAHQSTTQSSAVVNGEIVALDSTSSLDGVSLKLYDSQADEWKILCIKQLPISVLDVIHSEYPCLIAGFMSKLYLVLKQSNGDVVALRADFSNFSDCDVRDWETTAIKKFGSAKPVACQVVDI</sequence>
<organism evidence="1 2">
    <name type="scientific">Diphasiastrum complanatum</name>
    <name type="common">Issler's clubmoss</name>
    <name type="synonym">Lycopodium complanatum</name>
    <dbReference type="NCBI Taxonomy" id="34168"/>
    <lineage>
        <taxon>Eukaryota</taxon>
        <taxon>Viridiplantae</taxon>
        <taxon>Streptophyta</taxon>
        <taxon>Embryophyta</taxon>
        <taxon>Tracheophyta</taxon>
        <taxon>Lycopodiopsida</taxon>
        <taxon>Lycopodiales</taxon>
        <taxon>Lycopodiaceae</taxon>
        <taxon>Lycopodioideae</taxon>
        <taxon>Diphasiastrum</taxon>
    </lineage>
</organism>
<reference evidence="2" key="1">
    <citation type="journal article" date="2024" name="Proc. Natl. Acad. Sci. U.S.A.">
        <title>Extraordinary preservation of gene collinearity over three hundred million years revealed in homosporous lycophytes.</title>
        <authorList>
            <person name="Li C."/>
            <person name="Wickell D."/>
            <person name="Kuo L.Y."/>
            <person name="Chen X."/>
            <person name="Nie B."/>
            <person name="Liao X."/>
            <person name="Peng D."/>
            <person name="Ji J."/>
            <person name="Jenkins J."/>
            <person name="Williams M."/>
            <person name="Shu S."/>
            <person name="Plott C."/>
            <person name="Barry K."/>
            <person name="Rajasekar S."/>
            <person name="Grimwood J."/>
            <person name="Han X."/>
            <person name="Sun S."/>
            <person name="Hou Z."/>
            <person name="He W."/>
            <person name="Dai G."/>
            <person name="Sun C."/>
            <person name="Schmutz J."/>
            <person name="Leebens-Mack J.H."/>
            <person name="Li F.W."/>
            <person name="Wang L."/>
        </authorList>
    </citation>
    <scope>NUCLEOTIDE SEQUENCE [LARGE SCALE GENOMIC DNA]</scope>
    <source>
        <strain evidence="2">cv. PW_Plant_1</strain>
    </source>
</reference>